<dbReference type="PANTHER" id="PTHR42885">
    <property type="entry name" value="HISTIDINOL-PHOSPHATE AMINOTRANSFERASE-RELATED"/>
    <property type="match status" value="1"/>
</dbReference>
<dbReference type="RefSeq" id="WP_012174654.1">
    <property type="nucleotide sequence ID" value="NC_009943.1"/>
</dbReference>
<comment type="cofactor">
    <cofactor evidence="1">
        <name>pyridoxal 5'-phosphate</name>
        <dbReference type="ChEBI" id="CHEBI:597326"/>
    </cofactor>
</comment>
<feature type="domain" description="Aminotransferase class I/classII large" evidence="3">
    <location>
        <begin position="33"/>
        <end position="331"/>
    </location>
</feature>
<keyword evidence="4" id="KW-0032">Aminotransferase</keyword>
<accession>A8ZY30</accession>
<proteinExistence type="predicted"/>
<dbReference type="KEGG" id="dol:Dole_1231"/>
<evidence type="ECO:0000256" key="1">
    <source>
        <dbReference type="ARBA" id="ARBA00001933"/>
    </source>
</evidence>
<dbReference type="CDD" id="cd00609">
    <property type="entry name" value="AAT_like"/>
    <property type="match status" value="1"/>
</dbReference>
<dbReference type="InterPro" id="IPR015421">
    <property type="entry name" value="PyrdxlP-dep_Trfase_major"/>
</dbReference>
<evidence type="ECO:0000313" key="4">
    <source>
        <dbReference type="EMBL" id="ABW67037.1"/>
    </source>
</evidence>
<dbReference type="InterPro" id="IPR015424">
    <property type="entry name" value="PyrdxlP-dep_Trfase"/>
</dbReference>
<protein>
    <submittedName>
        <fullName evidence="4">Aminotransferase class I and II</fullName>
    </submittedName>
</protein>
<keyword evidence="4" id="KW-0808">Transferase</keyword>
<keyword evidence="5" id="KW-1185">Reference proteome</keyword>
<dbReference type="Proteomes" id="UP000008561">
    <property type="component" value="Chromosome"/>
</dbReference>
<dbReference type="GO" id="GO:0030170">
    <property type="term" value="F:pyridoxal phosphate binding"/>
    <property type="evidence" value="ECO:0007669"/>
    <property type="project" value="InterPro"/>
</dbReference>
<dbReference type="AlphaFoldDB" id="A8ZY30"/>
<dbReference type="SUPFAM" id="SSF53383">
    <property type="entry name" value="PLP-dependent transferases"/>
    <property type="match status" value="1"/>
</dbReference>
<keyword evidence="2" id="KW-0663">Pyridoxal phosphate</keyword>
<sequence>MSSNVNPLGPPAGLIAYLCDRMTDIVCLPDPDALHIRRSFAKRHGLAPGHVVAGNGTTQLIYALPPALGLGRVLVLGPAYADYAQACAMHNVPCDFLLADEAGGFRHDAGVIARKIREAKPDAVFVCNPSNPTGVLMDRQVILDLCNESPDVLFVIDESYLPFVREGESLSLINGPGMDNLLVLSSMSKIFRVPGLRIGFAAGPEPVVDLLARHLPCWSVNTLAQAAVDWILEHKREVNRFIDDAVTLVEEERSFLLQRLAASGVVSLFPSVASFMLGVLHSGFTSASVCDALAQGRILIRDCANFEGLSDRHIRISLKTREHNSLLVDRLFNLCPSSL</sequence>
<evidence type="ECO:0000256" key="2">
    <source>
        <dbReference type="ARBA" id="ARBA00022898"/>
    </source>
</evidence>
<reference evidence="4 5" key="1">
    <citation type="submission" date="2007-10" db="EMBL/GenBank/DDBJ databases">
        <title>Complete sequence of Desulfococcus oleovorans Hxd3.</title>
        <authorList>
            <consortium name="US DOE Joint Genome Institute"/>
            <person name="Copeland A."/>
            <person name="Lucas S."/>
            <person name="Lapidus A."/>
            <person name="Barry K."/>
            <person name="Glavina del Rio T."/>
            <person name="Dalin E."/>
            <person name="Tice H."/>
            <person name="Pitluck S."/>
            <person name="Kiss H."/>
            <person name="Brettin T."/>
            <person name="Bruce D."/>
            <person name="Detter J.C."/>
            <person name="Han C."/>
            <person name="Schmutz J."/>
            <person name="Larimer F."/>
            <person name="Land M."/>
            <person name="Hauser L."/>
            <person name="Kyrpides N."/>
            <person name="Kim E."/>
            <person name="Wawrik B."/>
            <person name="Richardson P."/>
        </authorList>
    </citation>
    <scope>NUCLEOTIDE SEQUENCE [LARGE SCALE GENOMIC DNA]</scope>
    <source>
        <strain evidence="5">DSM 6200 / JCM 39069 / Hxd3</strain>
    </source>
</reference>
<dbReference type="HOGENOM" id="CLU_017584_3_2_7"/>
<dbReference type="InterPro" id="IPR004839">
    <property type="entry name" value="Aminotransferase_I/II_large"/>
</dbReference>
<dbReference type="GO" id="GO:0008483">
    <property type="term" value="F:transaminase activity"/>
    <property type="evidence" value="ECO:0007669"/>
    <property type="project" value="UniProtKB-KW"/>
</dbReference>
<organism evidence="4 5">
    <name type="scientific">Desulfosudis oleivorans (strain DSM 6200 / JCM 39069 / Hxd3)</name>
    <name type="common">Desulfococcus oleovorans</name>
    <dbReference type="NCBI Taxonomy" id="96561"/>
    <lineage>
        <taxon>Bacteria</taxon>
        <taxon>Pseudomonadati</taxon>
        <taxon>Thermodesulfobacteriota</taxon>
        <taxon>Desulfobacteria</taxon>
        <taxon>Desulfobacterales</taxon>
        <taxon>Desulfosudaceae</taxon>
        <taxon>Desulfosudis</taxon>
    </lineage>
</organism>
<evidence type="ECO:0000259" key="3">
    <source>
        <dbReference type="Pfam" id="PF00155"/>
    </source>
</evidence>
<evidence type="ECO:0000313" key="5">
    <source>
        <dbReference type="Proteomes" id="UP000008561"/>
    </source>
</evidence>
<dbReference type="Gene3D" id="3.40.640.10">
    <property type="entry name" value="Type I PLP-dependent aspartate aminotransferase-like (Major domain)"/>
    <property type="match status" value="1"/>
</dbReference>
<dbReference type="Pfam" id="PF00155">
    <property type="entry name" value="Aminotran_1_2"/>
    <property type="match status" value="1"/>
</dbReference>
<dbReference type="PANTHER" id="PTHR42885:SF1">
    <property type="entry name" value="THREONINE-PHOSPHATE DECARBOXYLASE"/>
    <property type="match status" value="1"/>
</dbReference>
<name>A8ZY30_DESOH</name>
<dbReference type="EMBL" id="CP000859">
    <property type="protein sequence ID" value="ABW67037.1"/>
    <property type="molecule type" value="Genomic_DNA"/>
</dbReference>
<dbReference type="OrthoDB" id="9813612at2"/>
<dbReference type="InterPro" id="IPR015422">
    <property type="entry name" value="PyrdxlP-dep_Trfase_small"/>
</dbReference>
<dbReference type="Gene3D" id="3.90.1150.10">
    <property type="entry name" value="Aspartate Aminotransferase, domain 1"/>
    <property type="match status" value="1"/>
</dbReference>
<gene>
    <name evidence="4" type="ordered locus">Dole_1231</name>
</gene>
<dbReference type="STRING" id="96561.Dole_1231"/>
<dbReference type="eggNOG" id="COG0079">
    <property type="taxonomic scope" value="Bacteria"/>
</dbReference>